<gene>
    <name evidence="9" type="ORF">LK12_12900</name>
</gene>
<dbReference type="STRING" id="1348853.LK12_12900"/>
<dbReference type="GO" id="GO:0010945">
    <property type="term" value="F:coenzyme A diphosphatase activity"/>
    <property type="evidence" value="ECO:0007669"/>
    <property type="project" value="InterPro"/>
</dbReference>
<evidence type="ECO:0000256" key="1">
    <source>
        <dbReference type="ARBA" id="ARBA00001936"/>
    </source>
</evidence>
<dbReference type="SUPFAM" id="SSF55811">
    <property type="entry name" value="Nudix"/>
    <property type="match status" value="1"/>
</dbReference>
<keyword evidence="3" id="KW-0479">Metal-binding</keyword>
<dbReference type="InterPro" id="IPR015797">
    <property type="entry name" value="NUDIX_hydrolase-like_dom_sf"/>
</dbReference>
<organism evidence="9 10">
    <name type="scientific">Novosphingobium malaysiense</name>
    <dbReference type="NCBI Taxonomy" id="1348853"/>
    <lineage>
        <taxon>Bacteria</taxon>
        <taxon>Pseudomonadati</taxon>
        <taxon>Pseudomonadota</taxon>
        <taxon>Alphaproteobacteria</taxon>
        <taxon>Sphingomonadales</taxon>
        <taxon>Sphingomonadaceae</taxon>
        <taxon>Novosphingobium</taxon>
    </lineage>
</organism>
<evidence type="ECO:0000313" key="10">
    <source>
        <dbReference type="Proteomes" id="UP000031057"/>
    </source>
</evidence>
<evidence type="ECO:0000256" key="4">
    <source>
        <dbReference type="ARBA" id="ARBA00022801"/>
    </source>
</evidence>
<dbReference type="InterPro" id="IPR045121">
    <property type="entry name" value="CoAse"/>
</dbReference>
<dbReference type="AlphaFoldDB" id="A0A0B1ZKR2"/>
<keyword evidence="6" id="KW-0464">Manganese</keyword>
<dbReference type="PROSITE" id="PS51462">
    <property type="entry name" value="NUDIX"/>
    <property type="match status" value="1"/>
</dbReference>
<evidence type="ECO:0000256" key="5">
    <source>
        <dbReference type="ARBA" id="ARBA00022842"/>
    </source>
</evidence>
<dbReference type="OrthoDB" id="9802805at2"/>
<proteinExistence type="inferred from homology"/>
<dbReference type="PROSITE" id="PS00893">
    <property type="entry name" value="NUDIX_BOX"/>
    <property type="match status" value="1"/>
</dbReference>
<dbReference type="Pfam" id="PF00293">
    <property type="entry name" value="NUDIX"/>
    <property type="match status" value="1"/>
</dbReference>
<dbReference type="InterPro" id="IPR020476">
    <property type="entry name" value="Nudix_hydrolase"/>
</dbReference>
<keyword evidence="5" id="KW-0460">Magnesium</keyword>
<evidence type="ECO:0000256" key="2">
    <source>
        <dbReference type="ARBA" id="ARBA00001946"/>
    </source>
</evidence>
<dbReference type="CDD" id="cd03426">
    <property type="entry name" value="NUDIX_CoAse_Nudt7"/>
    <property type="match status" value="1"/>
</dbReference>
<dbReference type="InterPro" id="IPR020084">
    <property type="entry name" value="NUDIX_hydrolase_CS"/>
</dbReference>
<comment type="similarity">
    <text evidence="7">Belongs to the Nudix hydrolase family.</text>
</comment>
<dbReference type="EMBL" id="JTDI01000003">
    <property type="protein sequence ID" value="KHK91680.1"/>
    <property type="molecule type" value="Genomic_DNA"/>
</dbReference>
<dbReference type="GO" id="GO:0046872">
    <property type="term" value="F:metal ion binding"/>
    <property type="evidence" value="ECO:0007669"/>
    <property type="project" value="UniProtKB-KW"/>
</dbReference>
<evidence type="ECO:0000256" key="7">
    <source>
        <dbReference type="RuleBase" id="RU003476"/>
    </source>
</evidence>
<evidence type="ECO:0000256" key="3">
    <source>
        <dbReference type="ARBA" id="ARBA00022723"/>
    </source>
</evidence>
<dbReference type="PRINTS" id="PR00502">
    <property type="entry name" value="NUDIXFAMILY"/>
</dbReference>
<evidence type="ECO:0000259" key="8">
    <source>
        <dbReference type="PROSITE" id="PS51462"/>
    </source>
</evidence>
<dbReference type="PANTHER" id="PTHR12992:SF11">
    <property type="entry name" value="MITOCHONDRIAL COENZYME A DIPHOSPHATASE NUDT8"/>
    <property type="match status" value="1"/>
</dbReference>
<evidence type="ECO:0000313" key="9">
    <source>
        <dbReference type="EMBL" id="KHK91680.1"/>
    </source>
</evidence>
<evidence type="ECO:0000256" key="6">
    <source>
        <dbReference type="ARBA" id="ARBA00023211"/>
    </source>
</evidence>
<keyword evidence="10" id="KW-1185">Reference proteome</keyword>
<dbReference type="PANTHER" id="PTHR12992">
    <property type="entry name" value="NUDIX HYDROLASE"/>
    <property type="match status" value="1"/>
</dbReference>
<keyword evidence="4 7" id="KW-0378">Hydrolase</keyword>
<feature type="domain" description="Nudix hydrolase" evidence="8">
    <location>
        <begin position="35"/>
        <end position="165"/>
    </location>
</feature>
<sequence length="202" mass="22599">MSTLFDEVSRRYEAGHAKAPPALWIDPRIHEIESFKPAAVLIAITERERPGMLLLHRPSNMRAHPGQIAFPGGRIDPGETPVQAALREANEELGIDPEDVRVIGTSDRYRTGSGYEITPVIGVVPPDLAIHPNPAEVAQWFEAPVDFVLDRANQMTRTIDWEGRQHSFVEITWSDERQDHVIWGVTGAILHNLAGRLEWHAA</sequence>
<dbReference type="Proteomes" id="UP000031057">
    <property type="component" value="Unassembled WGS sequence"/>
</dbReference>
<dbReference type="InterPro" id="IPR000086">
    <property type="entry name" value="NUDIX_hydrolase_dom"/>
</dbReference>
<reference evidence="9 10" key="1">
    <citation type="submission" date="2014-10" db="EMBL/GenBank/DDBJ databases">
        <title>Genome sequence of Novosphingobium malaysiense MUSC 273(T).</title>
        <authorList>
            <person name="Lee L.-H."/>
        </authorList>
    </citation>
    <scope>NUCLEOTIDE SEQUENCE [LARGE SCALE GENOMIC DNA]</scope>
    <source>
        <strain evidence="9 10">MUSC 273</strain>
    </source>
</reference>
<comment type="caution">
    <text evidence="9">The sequence shown here is derived from an EMBL/GenBank/DDBJ whole genome shotgun (WGS) entry which is preliminary data.</text>
</comment>
<dbReference type="RefSeq" id="WP_039284343.1">
    <property type="nucleotide sequence ID" value="NZ_JTDI01000003.1"/>
</dbReference>
<name>A0A0B1ZKR2_9SPHN</name>
<dbReference type="NCBIfam" id="NF007980">
    <property type="entry name" value="PRK10707.1"/>
    <property type="match status" value="1"/>
</dbReference>
<dbReference type="Gene3D" id="3.90.79.10">
    <property type="entry name" value="Nucleoside Triphosphate Pyrophosphohydrolase"/>
    <property type="match status" value="1"/>
</dbReference>
<comment type="cofactor">
    <cofactor evidence="2">
        <name>Mg(2+)</name>
        <dbReference type="ChEBI" id="CHEBI:18420"/>
    </cofactor>
</comment>
<comment type="cofactor">
    <cofactor evidence="1">
        <name>Mn(2+)</name>
        <dbReference type="ChEBI" id="CHEBI:29035"/>
    </cofactor>
</comment>
<accession>A0A0B1ZKR2</accession>
<protein>
    <submittedName>
        <fullName evidence="9">NUDIX hydrolase</fullName>
    </submittedName>
</protein>